<keyword evidence="1" id="KW-0805">Transcription regulation</keyword>
<dbReference type="RefSeq" id="WP_123925418.1">
    <property type="nucleotide sequence ID" value="NZ_JBPSDP010000009.1"/>
</dbReference>
<dbReference type="AlphaFoldDB" id="A0A3N4GRN9"/>
<dbReference type="GO" id="GO:0003700">
    <property type="term" value="F:DNA-binding transcription factor activity"/>
    <property type="evidence" value="ECO:0007669"/>
    <property type="project" value="TreeGrafter"/>
</dbReference>
<keyword evidence="7" id="KW-1185">Reference proteome</keyword>
<reference evidence="6 7" key="1">
    <citation type="submission" date="2018-11" db="EMBL/GenBank/DDBJ databases">
        <title>Draft genome sequence of Gordonia sp. RS15-1S isolated from rice stems.</title>
        <authorList>
            <person name="Muangham S."/>
        </authorList>
    </citation>
    <scope>NUCLEOTIDE SEQUENCE [LARGE SCALE GENOMIC DNA]</scope>
    <source>
        <strain evidence="6 7">RS15-1S</strain>
    </source>
</reference>
<keyword evidence="2 4" id="KW-0238">DNA-binding</keyword>
<organism evidence="6 7">
    <name type="scientific">Gordonia oryzae</name>
    <dbReference type="NCBI Taxonomy" id="2487349"/>
    <lineage>
        <taxon>Bacteria</taxon>
        <taxon>Bacillati</taxon>
        <taxon>Actinomycetota</taxon>
        <taxon>Actinomycetes</taxon>
        <taxon>Mycobacteriales</taxon>
        <taxon>Gordoniaceae</taxon>
        <taxon>Gordonia</taxon>
    </lineage>
</organism>
<accession>A0A3N4GRN9</accession>
<evidence type="ECO:0000256" key="2">
    <source>
        <dbReference type="ARBA" id="ARBA00023125"/>
    </source>
</evidence>
<dbReference type="Gene3D" id="1.10.357.10">
    <property type="entry name" value="Tetracycline Repressor, domain 2"/>
    <property type="match status" value="1"/>
</dbReference>
<evidence type="ECO:0000313" key="7">
    <source>
        <dbReference type="Proteomes" id="UP000267536"/>
    </source>
</evidence>
<evidence type="ECO:0000256" key="1">
    <source>
        <dbReference type="ARBA" id="ARBA00023015"/>
    </source>
</evidence>
<dbReference type="EMBL" id="RKMH01000002">
    <property type="protein sequence ID" value="RPA65639.1"/>
    <property type="molecule type" value="Genomic_DNA"/>
</dbReference>
<feature type="domain" description="HTH tetR-type" evidence="5">
    <location>
        <begin position="6"/>
        <end position="66"/>
    </location>
</feature>
<evidence type="ECO:0000259" key="5">
    <source>
        <dbReference type="PROSITE" id="PS50977"/>
    </source>
</evidence>
<dbReference type="InterPro" id="IPR036271">
    <property type="entry name" value="Tet_transcr_reg_TetR-rel_C_sf"/>
</dbReference>
<proteinExistence type="predicted"/>
<comment type="caution">
    <text evidence="6">The sequence shown here is derived from an EMBL/GenBank/DDBJ whole genome shotgun (WGS) entry which is preliminary data.</text>
</comment>
<dbReference type="SUPFAM" id="SSF46689">
    <property type="entry name" value="Homeodomain-like"/>
    <property type="match status" value="1"/>
</dbReference>
<dbReference type="Proteomes" id="UP000267536">
    <property type="component" value="Unassembled WGS sequence"/>
</dbReference>
<sequence length="210" mass="23390">MPPAPSLQRDDIVDAAIRLIERDGVEGLSMRRLANELGSKPMTLYNYVDNKSELLQLVLTEVAARIPWSRPEGPPRERMIAVAVDMYNELAAISWIVPILREGTTVGAPALVLVDTFVSAAIELGVDKVTAMSTWRSVWYIVASELQWQDTLARRRPGEKSWHQTIDPDLLTGAPTIARLLPHLIEYSRAFRVRDAVAAQIDGVLSHLND</sequence>
<feature type="DNA-binding region" description="H-T-H motif" evidence="4">
    <location>
        <begin position="29"/>
        <end position="48"/>
    </location>
</feature>
<dbReference type="PANTHER" id="PTHR30055:SF151">
    <property type="entry name" value="TRANSCRIPTIONAL REGULATORY PROTEIN"/>
    <property type="match status" value="1"/>
</dbReference>
<dbReference type="InterPro" id="IPR009057">
    <property type="entry name" value="Homeodomain-like_sf"/>
</dbReference>
<dbReference type="OrthoDB" id="3358037at2"/>
<name>A0A3N4GRN9_9ACTN</name>
<dbReference type="PROSITE" id="PS50977">
    <property type="entry name" value="HTH_TETR_2"/>
    <property type="match status" value="1"/>
</dbReference>
<dbReference type="InterPro" id="IPR001647">
    <property type="entry name" value="HTH_TetR"/>
</dbReference>
<evidence type="ECO:0000313" key="6">
    <source>
        <dbReference type="EMBL" id="RPA65639.1"/>
    </source>
</evidence>
<keyword evidence="3" id="KW-0804">Transcription</keyword>
<evidence type="ECO:0000256" key="3">
    <source>
        <dbReference type="ARBA" id="ARBA00023163"/>
    </source>
</evidence>
<dbReference type="Pfam" id="PF00440">
    <property type="entry name" value="TetR_N"/>
    <property type="match status" value="1"/>
</dbReference>
<dbReference type="PANTHER" id="PTHR30055">
    <property type="entry name" value="HTH-TYPE TRANSCRIPTIONAL REGULATOR RUTR"/>
    <property type="match status" value="1"/>
</dbReference>
<dbReference type="SUPFAM" id="SSF48498">
    <property type="entry name" value="Tetracyclin repressor-like, C-terminal domain"/>
    <property type="match status" value="1"/>
</dbReference>
<dbReference type="GO" id="GO:0000976">
    <property type="term" value="F:transcription cis-regulatory region binding"/>
    <property type="evidence" value="ECO:0007669"/>
    <property type="project" value="TreeGrafter"/>
</dbReference>
<gene>
    <name evidence="6" type="ORF">EF294_02465</name>
</gene>
<protein>
    <submittedName>
        <fullName evidence="6">TetR family transcriptional regulator</fullName>
    </submittedName>
</protein>
<dbReference type="InterPro" id="IPR050109">
    <property type="entry name" value="HTH-type_TetR-like_transc_reg"/>
</dbReference>
<evidence type="ECO:0000256" key="4">
    <source>
        <dbReference type="PROSITE-ProRule" id="PRU00335"/>
    </source>
</evidence>